<gene>
    <name evidence="5" type="primary">pnp</name>
    <name evidence="7" type="ORF">COT67_01030</name>
</gene>
<reference evidence="8" key="1">
    <citation type="submission" date="2017-09" db="EMBL/GenBank/DDBJ databases">
        <title>Depth-based differentiation of microbial function through sediment-hosted aquifers and enrichment of novel symbionts in the deep terrestrial subsurface.</title>
        <authorList>
            <person name="Probst A.J."/>
            <person name="Ladd B."/>
            <person name="Jarett J.K."/>
            <person name="Geller-Mcgrath D.E."/>
            <person name="Sieber C.M.K."/>
            <person name="Emerson J.B."/>
            <person name="Anantharaman K."/>
            <person name="Thomas B.C."/>
            <person name="Malmstrom R."/>
            <person name="Stieglmeier M."/>
            <person name="Klingl A."/>
            <person name="Woyke T."/>
            <person name="Ryan C.M."/>
            <person name="Banfield J.F."/>
        </authorList>
    </citation>
    <scope>NUCLEOTIDE SEQUENCE [LARGE SCALE GENOMIC DNA]</scope>
</reference>
<dbReference type="GO" id="GO:0006402">
    <property type="term" value="P:mRNA catabolic process"/>
    <property type="evidence" value="ECO:0007669"/>
    <property type="project" value="UniProtKB-UniRule"/>
</dbReference>
<dbReference type="InterPro" id="IPR015847">
    <property type="entry name" value="ExoRNase_PH_dom2"/>
</dbReference>
<dbReference type="InterPro" id="IPR004087">
    <property type="entry name" value="KH_dom"/>
</dbReference>
<dbReference type="CDD" id="cd04472">
    <property type="entry name" value="S1_PNPase"/>
    <property type="match status" value="1"/>
</dbReference>
<evidence type="ECO:0000256" key="1">
    <source>
        <dbReference type="ARBA" id="ARBA00007404"/>
    </source>
</evidence>
<dbReference type="InterPro" id="IPR004088">
    <property type="entry name" value="KH_dom_type_1"/>
</dbReference>
<dbReference type="GO" id="GO:0000287">
    <property type="term" value="F:magnesium ion binding"/>
    <property type="evidence" value="ECO:0007669"/>
    <property type="project" value="UniProtKB-UniRule"/>
</dbReference>
<dbReference type="GO" id="GO:0000175">
    <property type="term" value="F:3'-5'-RNA exonuclease activity"/>
    <property type="evidence" value="ECO:0007669"/>
    <property type="project" value="TreeGrafter"/>
</dbReference>
<feature type="binding site" evidence="5">
    <location>
        <position position="490"/>
    </location>
    <ligand>
        <name>Mg(2+)</name>
        <dbReference type="ChEBI" id="CHEBI:18420"/>
    </ligand>
</feature>
<evidence type="ECO:0000313" key="8">
    <source>
        <dbReference type="Proteomes" id="UP000230353"/>
    </source>
</evidence>
<comment type="function">
    <text evidence="5">Involved in mRNA degradation. Catalyzes the phosphorolysis of single-stranded polyribonucleotides processively in the 3'- to 5'-direction.</text>
</comment>
<keyword evidence="5" id="KW-0479">Metal-binding</keyword>
<dbReference type="InterPro" id="IPR012162">
    <property type="entry name" value="PNPase"/>
</dbReference>
<evidence type="ECO:0000256" key="3">
    <source>
        <dbReference type="ARBA" id="ARBA00022695"/>
    </source>
</evidence>
<dbReference type="CDD" id="cd11363">
    <property type="entry name" value="RNase_PH_PNPase_1"/>
    <property type="match status" value="1"/>
</dbReference>
<dbReference type="GO" id="GO:0003723">
    <property type="term" value="F:RNA binding"/>
    <property type="evidence" value="ECO:0007669"/>
    <property type="project" value="UniProtKB-UniRule"/>
</dbReference>
<dbReference type="SMART" id="SM00316">
    <property type="entry name" value="S1"/>
    <property type="match status" value="1"/>
</dbReference>
<dbReference type="PROSITE" id="PS50084">
    <property type="entry name" value="KH_TYPE_1"/>
    <property type="match status" value="1"/>
</dbReference>
<dbReference type="GO" id="GO:0004654">
    <property type="term" value="F:polyribonucleotide nucleotidyltransferase activity"/>
    <property type="evidence" value="ECO:0007669"/>
    <property type="project" value="UniProtKB-UniRule"/>
</dbReference>
<dbReference type="Pfam" id="PF00575">
    <property type="entry name" value="S1"/>
    <property type="match status" value="1"/>
</dbReference>
<dbReference type="FunFam" id="3.30.1370.10:FF:000001">
    <property type="entry name" value="Polyribonucleotide nucleotidyltransferase"/>
    <property type="match status" value="1"/>
</dbReference>
<dbReference type="NCBIfam" id="NF008805">
    <property type="entry name" value="PRK11824.1"/>
    <property type="match status" value="1"/>
</dbReference>
<protein>
    <recommendedName>
        <fullName evidence="5">Polyribonucleotide nucleotidyltransferase</fullName>
        <ecNumber evidence="5">2.7.7.8</ecNumber>
    </recommendedName>
    <alternativeName>
        <fullName evidence="5">Polynucleotide phosphorylase</fullName>
        <shortName evidence="5">PNPase</shortName>
    </alternativeName>
</protein>
<dbReference type="GO" id="GO:0005829">
    <property type="term" value="C:cytosol"/>
    <property type="evidence" value="ECO:0007669"/>
    <property type="project" value="TreeGrafter"/>
</dbReference>
<dbReference type="PROSITE" id="PS50126">
    <property type="entry name" value="S1"/>
    <property type="match status" value="1"/>
</dbReference>
<dbReference type="InterPro" id="IPR012340">
    <property type="entry name" value="NA-bd_OB-fold"/>
</dbReference>
<dbReference type="Pfam" id="PF00013">
    <property type="entry name" value="KH_1"/>
    <property type="match status" value="1"/>
</dbReference>
<dbReference type="PANTHER" id="PTHR11252:SF0">
    <property type="entry name" value="POLYRIBONUCLEOTIDE NUCLEOTIDYLTRANSFERASE 1, MITOCHONDRIAL"/>
    <property type="match status" value="1"/>
</dbReference>
<proteinExistence type="inferred from homology"/>
<dbReference type="SMART" id="SM00322">
    <property type="entry name" value="KH"/>
    <property type="match status" value="1"/>
</dbReference>
<feature type="binding site" evidence="5">
    <location>
        <position position="496"/>
    </location>
    <ligand>
        <name>Mg(2+)</name>
        <dbReference type="ChEBI" id="CHEBI:18420"/>
    </ligand>
</feature>
<dbReference type="PANTHER" id="PTHR11252">
    <property type="entry name" value="POLYRIBONUCLEOTIDE NUCLEOTIDYLTRANSFERASE"/>
    <property type="match status" value="1"/>
</dbReference>
<dbReference type="FunFam" id="2.40.50.140:FF:000189">
    <property type="entry name" value="Polyribonucleotide nucleotidyltransferase, putative"/>
    <property type="match status" value="1"/>
</dbReference>
<evidence type="ECO:0000256" key="5">
    <source>
        <dbReference type="HAMAP-Rule" id="MF_01595"/>
    </source>
</evidence>
<comment type="subcellular location">
    <subcellularLocation>
        <location evidence="5">Cytoplasm</location>
    </subcellularLocation>
</comment>
<dbReference type="FunFam" id="3.30.230.70:FF:000001">
    <property type="entry name" value="Polyribonucleotide nucleotidyltransferase"/>
    <property type="match status" value="1"/>
</dbReference>
<dbReference type="NCBIfam" id="TIGR03591">
    <property type="entry name" value="polynuc_phos"/>
    <property type="match status" value="1"/>
</dbReference>
<keyword evidence="5" id="KW-0460">Magnesium</keyword>
<dbReference type="InterPro" id="IPR036612">
    <property type="entry name" value="KH_dom_type_1_sf"/>
</dbReference>
<comment type="caution">
    <text evidence="7">The sequence shown here is derived from an EMBL/GenBank/DDBJ whole genome shotgun (WGS) entry which is preliminary data.</text>
</comment>
<comment type="similarity">
    <text evidence="1 5">Belongs to the polyribonucleotide nucleotidyltransferase family.</text>
</comment>
<evidence type="ECO:0000313" key="7">
    <source>
        <dbReference type="EMBL" id="PIS13576.1"/>
    </source>
</evidence>
<dbReference type="EC" id="2.7.7.8" evidence="5"/>
<comment type="cofactor">
    <cofactor evidence="5">
        <name>Mg(2+)</name>
        <dbReference type="ChEBI" id="CHEBI:18420"/>
    </cofactor>
</comment>
<dbReference type="HAMAP" id="MF_01595">
    <property type="entry name" value="PNPase"/>
    <property type="match status" value="1"/>
</dbReference>
<dbReference type="PIRSF" id="PIRSF005499">
    <property type="entry name" value="PNPase"/>
    <property type="match status" value="1"/>
</dbReference>
<evidence type="ECO:0000256" key="4">
    <source>
        <dbReference type="ARBA" id="ARBA00022884"/>
    </source>
</evidence>
<sequence>MQNTKRFEIMFHNRPLVAEFSNLAEQANGSVILKYGETTIMATAVMSENTEEGLDHFPLMVDYEEKFYAVGKILGGRFMRREGRPSDEAVLNGRMVDRTLRPLFDHRIKNEVHVVVTALSIDEKNDPDVIGILAASLALATSDIPWNGPIGALRMGHVNNNFVINPVNGTEEESDLDLVICGKDEKINMIEGAAEQISEKTVIEALGLSLPEIKKLIDFQNEITKEIGKEKAWPKIIERPEGINDLFNKHIREKLTETLSEPKNKKQHYAGLGDLKSIWMELAQQEFDDNYLNTADELFEETIDKIIHKNVLEKDLRPDGRKLDEIRPLYTEVGVLPRTHGTGLFCRGLTHILSVTTLGAPTDSLLVEGMDIRGEKRFMHHYNFPPFSVGETGRMGGGANRRSIGHGALAEKALRPVIPSKDKFPYTIRIVSETMSSNGSSSMGSVCGSSLSLMDAGVPIEAAVAGIAMGLMLKDENNYKVLTDIQGPEDHHGDTDFKAAGTEKGITAIQMDVKVNGLTVKILEDLLEDSRKARMTILKNMAKTISKPRERVSKYAPKITVLQIRPEKKGELIGPGGRVINKIIETTSTQIDIEEDGRVFITGPDENSLNKAKELIEEITYEPKPGETFKGRVVKVMDFGAFVEIKPGHEGLVHISELAPFRVERVTDIVKEGDIIPVKVKGVDEAGKISLSLKQADPAYAKNSMASKPNYGKPKH</sequence>
<evidence type="ECO:0000259" key="6">
    <source>
        <dbReference type="PROSITE" id="PS50126"/>
    </source>
</evidence>
<dbReference type="Gene3D" id="2.40.50.140">
    <property type="entry name" value="Nucleic acid-binding proteins"/>
    <property type="match status" value="1"/>
</dbReference>
<dbReference type="Proteomes" id="UP000230353">
    <property type="component" value="Unassembled WGS sequence"/>
</dbReference>
<dbReference type="SUPFAM" id="SSF54211">
    <property type="entry name" value="Ribosomal protein S5 domain 2-like"/>
    <property type="match status" value="2"/>
</dbReference>
<dbReference type="InterPro" id="IPR036345">
    <property type="entry name" value="ExoRNase_PH_dom2_sf"/>
</dbReference>
<dbReference type="Pfam" id="PF01138">
    <property type="entry name" value="RNase_PH"/>
    <property type="match status" value="2"/>
</dbReference>
<keyword evidence="4 5" id="KW-0694">RNA-binding</keyword>
<dbReference type="SUPFAM" id="SSF55666">
    <property type="entry name" value="Ribonuclease PH domain 2-like"/>
    <property type="match status" value="2"/>
</dbReference>
<dbReference type="InterPro" id="IPR003029">
    <property type="entry name" value="S1_domain"/>
</dbReference>
<dbReference type="CDD" id="cd02393">
    <property type="entry name" value="KH-I_PNPase"/>
    <property type="match status" value="1"/>
</dbReference>
<dbReference type="Pfam" id="PF03725">
    <property type="entry name" value="RNase_PH_C"/>
    <property type="match status" value="1"/>
</dbReference>
<dbReference type="InterPro" id="IPR027408">
    <property type="entry name" value="PNPase/RNase_PH_dom_sf"/>
</dbReference>
<name>A0A2H0WLP5_9BACT</name>
<keyword evidence="5" id="KW-0963">Cytoplasm</keyword>
<accession>A0A2H0WLP5</accession>
<dbReference type="Gene3D" id="3.30.230.70">
    <property type="entry name" value="GHMP Kinase, N-terminal domain"/>
    <property type="match status" value="2"/>
</dbReference>
<evidence type="ECO:0000256" key="2">
    <source>
        <dbReference type="ARBA" id="ARBA00022679"/>
    </source>
</evidence>
<dbReference type="InterPro" id="IPR020568">
    <property type="entry name" value="Ribosomal_Su5_D2-typ_SF"/>
</dbReference>
<keyword evidence="2 5" id="KW-0808">Transferase</keyword>
<organism evidence="7 8">
    <name type="scientific">Candidatus Tagabacteria bacterium CG09_land_8_20_14_0_10_41_14</name>
    <dbReference type="NCBI Taxonomy" id="1975021"/>
    <lineage>
        <taxon>Bacteria</taxon>
        <taxon>Candidatus Tagaibacteriota</taxon>
    </lineage>
</organism>
<keyword evidence="3 5" id="KW-0548">Nucleotidyltransferase</keyword>
<comment type="catalytic activity">
    <reaction evidence="5">
        <text>RNA(n+1) + phosphate = RNA(n) + a ribonucleoside 5'-diphosphate</text>
        <dbReference type="Rhea" id="RHEA:22096"/>
        <dbReference type="Rhea" id="RHEA-COMP:14527"/>
        <dbReference type="Rhea" id="RHEA-COMP:17342"/>
        <dbReference type="ChEBI" id="CHEBI:43474"/>
        <dbReference type="ChEBI" id="CHEBI:57930"/>
        <dbReference type="ChEBI" id="CHEBI:140395"/>
        <dbReference type="EC" id="2.7.7.8"/>
    </reaction>
</comment>
<feature type="domain" description="S1 motif" evidence="6">
    <location>
        <begin position="626"/>
        <end position="694"/>
    </location>
</feature>
<dbReference type="AlphaFoldDB" id="A0A2H0WLP5"/>
<dbReference type="SUPFAM" id="SSF50249">
    <property type="entry name" value="Nucleic acid-binding proteins"/>
    <property type="match status" value="1"/>
</dbReference>
<dbReference type="SUPFAM" id="SSF54791">
    <property type="entry name" value="Eukaryotic type KH-domain (KH-domain type I)"/>
    <property type="match status" value="1"/>
</dbReference>
<dbReference type="InterPro" id="IPR001247">
    <property type="entry name" value="ExoRNase_PH_dom1"/>
</dbReference>
<dbReference type="EMBL" id="PEZL01000014">
    <property type="protein sequence ID" value="PIS13576.1"/>
    <property type="molecule type" value="Genomic_DNA"/>
</dbReference>
<dbReference type="Gene3D" id="3.30.1370.10">
    <property type="entry name" value="K Homology domain, type 1"/>
    <property type="match status" value="1"/>
</dbReference>
<dbReference type="CDD" id="cd11364">
    <property type="entry name" value="RNase_PH_PNPase_2"/>
    <property type="match status" value="1"/>
</dbReference>